<evidence type="ECO:0000256" key="1">
    <source>
        <dbReference type="ARBA" id="ARBA00022603"/>
    </source>
</evidence>
<evidence type="ECO:0000256" key="2">
    <source>
        <dbReference type="ARBA" id="ARBA00022679"/>
    </source>
</evidence>
<keyword evidence="1 5" id="KW-0489">Methyltransferase</keyword>
<dbReference type="Gene3D" id="3.90.120.10">
    <property type="entry name" value="DNA Methylase, subunit A, domain 2"/>
    <property type="match status" value="1"/>
</dbReference>
<keyword evidence="2 5" id="KW-0808">Transferase</keyword>
<dbReference type="NCBIfam" id="TIGR00675">
    <property type="entry name" value="dcm"/>
    <property type="match status" value="1"/>
</dbReference>
<protein>
    <recommendedName>
        <fullName evidence="7">Cytosine-specific methyltransferase</fullName>
        <ecNumber evidence="7">2.1.1.37</ecNumber>
    </recommendedName>
</protein>
<dbReference type="CDD" id="cd00315">
    <property type="entry name" value="Cyt_C5_DNA_methylase"/>
    <property type="match status" value="1"/>
</dbReference>
<dbReference type="EMBL" id="CACRUE010000031">
    <property type="protein sequence ID" value="VYU17584.1"/>
    <property type="molecule type" value="Genomic_DNA"/>
</dbReference>
<comment type="similarity">
    <text evidence="5 6">Belongs to the class I-like SAM-binding methyltransferase superfamily. C5-methyltransferase family.</text>
</comment>
<keyword evidence="3 5" id="KW-0949">S-adenosyl-L-methionine</keyword>
<evidence type="ECO:0000256" key="3">
    <source>
        <dbReference type="ARBA" id="ARBA00022691"/>
    </source>
</evidence>
<dbReference type="GO" id="GO:0009307">
    <property type="term" value="P:DNA restriction-modification system"/>
    <property type="evidence" value="ECO:0007669"/>
    <property type="project" value="UniProtKB-KW"/>
</dbReference>
<dbReference type="RefSeq" id="WP_024047707.1">
    <property type="nucleotide sequence ID" value="NZ_CACRUE010000031.1"/>
</dbReference>
<dbReference type="InterPro" id="IPR029063">
    <property type="entry name" value="SAM-dependent_MTases_sf"/>
</dbReference>
<dbReference type="PROSITE" id="PS00094">
    <property type="entry name" value="C5_MTASE_1"/>
    <property type="match status" value="1"/>
</dbReference>
<accession>A0A6N3CPS2</accession>
<dbReference type="GO" id="GO:0003886">
    <property type="term" value="F:DNA (cytosine-5-)-methyltransferase activity"/>
    <property type="evidence" value="ECO:0007669"/>
    <property type="project" value="UniProtKB-EC"/>
</dbReference>
<dbReference type="PANTHER" id="PTHR46098:SF1">
    <property type="entry name" value="TRNA (CYTOSINE(38)-C(5))-METHYLTRANSFERASE"/>
    <property type="match status" value="1"/>
</dbReference>
<feature type="active site" evidence="5">
    <location>
        <position position="80"/>
    </location>
</feature>
<dbReference type="InterPro" id="IPR001525">
    <property type="entry name" value="C5_MeTfrase"/>
</dbReference>
<evidence type="ECO:0000256" key="4">
    <source>
        <dbReference type="ARBA" id="ARBA00022747"/>
    </source>
</evidence>
<proteinExistence type="inferred from homology"/>
<reference evidence="8" key="1">
    <citation type="submission" date="2019-11" db="EMBL/GenBank/DDBJ databases">
        <authorList>
            <person name="Feng L."/>
        </authorList>
    </citation>
    <scope>NUCLEOTIDE SEQUENCE</scope>
    <source>
        <strain evidence="8">IbartlettiiLFYP30</strain>
    </source>
</reference>
<gene>
    <name evidence="8" type="primary">hhaIM</name>
    <name evidence="8" type="ORF">IBLFYP30_01932</name>
</gene>
<dbReference type="PROSITE" id="PS51679">
    <property type="entry name" value="SAM_MT_C5"/>
    <property type="match status" value="1"/>
</dbReference>
<dbReference type="InterPro" id="IPR031303">
    <property type="entry name" value="C5_meth_CS"/>
</dbReference>
<dbReference type="PANTHER" id="PTHR46098">
    <property type="entry name" value="TRNA (CYTOSINE(38)-C(5))-METHYLTRANSFERASE"/>
    <property type="match status" value="1"/>
</dbReference>
<sequence length="340" mass="39036">MERINYKKRHLKTVSLFSGAGGLDLGFLNAGFDIIWANDIDKYAVESYKHNISNHIVLGDLNSLLDTIPEHDVLIGGFPCQPFSLMGSQLGFDDDRGTLFFTIEKIVEKYRPKVIVLENVKNLETHDEGRTFKKMKNILENKLLDKTGKYGYKVFHKVLNTSDYGIPQVRRRVFVVAFAEEYLKDGIEFDFPKIKELDITLQDILDKDVEKKYFLSEKILPTILSHGTGNYYSKSEIDLTIARPLCATMHKMHRASQDNYVTDAINRSKFEDSDEKRISNVRRLTPNECRKLQGFPSDWNINVSDTQAYRQFGNAVTVDVAYNVACEIVKTLNIELEIED</sequence>
<name>A0A6N3CPS2_9FIRM</name>
<dbReference type="EC" id="2.1.1.37" evidence="7"/>
<dbReference type="Gene3D" id="3.40.50.150">
    <property type="entry name" value="Vaccinia Virus protein VP39"/>
    <property type="match status" value="1"/>
</dbReference>
<dbReference type="SUPFAM" id="SSF53335">
    <property type="entry name" value="S-adenosyl-L-methionine-dependent methyltransferases"/>
    <property type="match status" value="1"/>
</dbReference>
<dbReference type="GO" id="GO:0032259">
    <property type="term" value="P:methylation"/>
    <property type="evidence" value="ECO:0007669"/>
    <property type="project" value="UniProtKB-KW"/>
</dbReference>
<dbReference type="PROSITE" id="PS00095">
    <property type="entry name" value="C5_MTASE_2"/>
    <property type="match status" value="1"/>
</dbReference>
<evidence type="ECO:0000256" key="5">
    <source>
        <dbReference type="PROSITE-ProRule" id="PRU01016"/>
    </source>
</evidence>
<evidence type="ECO:0000256" key="6">
    <source>
        <dbReference type="RuleBase" id="RU000416"/>
    </source>
</evidence>
<dbReference type="Pfam" id="PF00145">
    <property type="entry name" value="DNA_methylase"/>
    <property type="match status" value="1"/>
</dbReference>
<evidence type="ECO:0000313" key="8">
    <source>
        <dbReference type="EMBL" id="VYU17584.1"/>
    </source>
</evidence>
<dbReference type="PRINTS" id="PR00105">
    <property type="entry name" value="C5METTRFRASE"/>
</dbReference>
<comment type="catalytic activity">
    <reaction evidence="7">
        <text>a 2'-deoxycytidine in DNA + S-adenosyl-L-methionine = a 5-methyl-2'-deoxycytidine in DNA + S-adenosyl-L-homocysteine + H(+)</text>
        <dbReference type="Rhea" id="RHEA:13681"/>
        <dbReference type="Rhea" id="RHEA-COMP:11369"/>
        <dbReference type="Rhea" id="RHEA-COMP:11370"/>
        <dbReference type="ChEBI" id="CHEBI:15378"/>
        <dbReference type="ChEBI" id="CHEBI:57856"/>
        <dbReference type="ChEBI" id="CHEBI:59789"/>
        <dbReference type="ChEBI" id="CHEBI:85452"/>
        <dbReference type="ChEBI" id="CHEBI:85454"/>
        <dbReference type="EC" id="2.1.1.37"/>
    </reaction>
</comment>
<dbReference type="AlphaFoldDB" id="A0A6N3CPS2"/>
<dbReference type="InterPro" id="IPR018117">
    <property type="entry name" value="C5_DNA_meth_AS"/>
</dbReference>
<keyword evidence="4" id="KW-0680">Restriction system</keyword>
<evidence type="ECO:0000256" key="7">
    <source>
        <dbReference type="RuleBase" id="RU000417"/>
    </source>
</evidence>
<organism evidence="8">
    <name type="scientific">Intestinibacter bartlettii</name>
    <dbReference type="NCBI Taxonomy" id="261299"/>
    <lineage>
        <taxon>Bacteria</taxon>
        <taxon>Bacillati</taxon>
        <taxon>Bacillota</taxon>
        <taxon>Clostridia</taxon>
        <taxon>Peptostreptococcales</taxon>
        <taxon>Peptostreptococcaceae</taxon>
        <taxon>Intestinibacter</taxon>
    </lineage>
</organism>
<dbReference type="InterPro" id="IPR050750">
    <property type="entry name" value="C5-MTase"/>
</dbReference>